<organism evidence="2 3">
    <name type="scientific">Tuber aestivum</name>
    <name type="common">summer truffle</name>
    <dbReference type="NCBI Taxonomy" id="59557"/>
    <lineage>
        <taxon>Eukaryota</taxon>
        <taxon>Fungi</taxon>
        <taxon>Dikarya</taxon>
        <taxon>Ascomycota</taxon>
        <taxon>Pezizomycotina</taxon>
        <taxon>Pezizomycetes</taxon>
        <taxon>Pezizales</taxon>
        <taxon>Tuberaceae</taxon>
        <taxon>Tuber</taxon>
    </lineage>
</organism>
<dbReference type="PANTHER" id="PTHR21535:SF55">
    <property type="entry name" value="MAGNESIUM TRANSPORTER ALR1-RELATED"/>
    <property type="match status" value="1"/>
</dbReference>
<proteinExistence type="predicted"/>
<dbReference type="Proteomes" id="UP001412239">
    <property type="component" value="Unassembled WGS sequence"/>
</dbReference>
<evidence type="ECO:0000256" key="1">
    <source>
        <dbReference type="SAM" id="MobiDB-lite"/>
    </source>
</evidence>
<evidence type="ECO:0000313" key="3">
    <source>
        <dbReference type="Proteomes" id="UP001412239"/>
    </source>
</evidence>
<reference evidence="2" key="1">
    <citation type="submission" date="2015-10" db="EMBL/GenBank/DDBJ databases">
        <authorList>
            <person name="Regsiter A."/>
            <person name="william w."/>
        </authorList>
    </citation>
    <scope>NUCLEOTIDE SEQUENCE</scope>
    <source>
        <strain evidence="2">Montdore</strain>
    </source>
</reference>
<dbReference type="GO" id="GO:0005886">
    <property type="term" value="C:plasma membrane"/>
    <property type="evidence" value="ECO:0007669"/>
    <property type="project" value="TreeGrafter"/>
</dbReference>
<gene>
    <name evidence="2" type="ORF">GSTUAT00007943001</name>
</gene>
<evidence type="ECO:0000313" key="2">
    <source>
        <dbReference type="EMBL" id="CUS07963.1"/>
    </source>
</evidence>
<name>A0A292PNA5_9PEZI</name>
<feature type="region of interest" description="Disordered" evidence="1">
    <location>
        <begin position="49"/>
        <end position="86"/>
    </location>
</feature>
<protein>
    <submittedName>
        <fullName evidence="2">Uncharacterized protein</fullName>
    </submittedName>
</protein>
<accession>A0A292PNA5</accession>
<dbReference type="InterPro" id="IPR002523">
    <property type="entry name" value="MgTranspt_CorA/ZnTranspt_ZntB"/>
</dbReference>
<keyword evidence="3" id="KW-1185">Reference proteome</keyword>
<dbReference type="EMBL" id="LN891156">
    <property type="protein sequence ID" value="CUS07963.1"/>
    <property type="molecule type" value="Genomic_DNA"/>
</dbReference>
<dbReference type="AlphaFoldDB" id="A0A292PNA5"/>
<dbReference type="SUPFAM" id="SSF143865">
    <property type="entry name" value="CorA soluble domain-like"/>
    <property type="match status" value="1"/>
</dbReference>
<dbReference type="InterPro" id="IPR045861">
    <property type="entry name" value="CorA_cytoplasmic_dom"/>
</dbReference>
<sequence length="330" mass="36984">MTRDDRSALSPDDGGDVRSTISIPLLFLGHLHEITIAQNYLGVFANPQQRRREDRPATISSKVSAGLSHRSTFTENQTAANGSGDEALTTAEEDVCFSPPEESKTRGGIDFEEMEMSTCGDVIGPRYFDQIKAQEDLSAASGSVRKEGPISSPSPSNNEKAEFWNTPTIPRHRRVSNPDRFSFSSSEGNAMIHTPEIGDLPGDEGMLHERSHNTQGVWWLDCYDPTTDELAMLMKAFAIHPVTSEDIWVQETREKVELFRSYCFVCFHSFVQNKNSSDFLDPPNVYTIVFREGVLSFHFAPSPHSPNVRKLISQLRNYVALSSDWIYATR</sequence>
<dbReference type="Pfam" id="PF01544">
    <property type="entry name" value="CorA"/>
    <property type="match status" value="1"/>
</dbReference>
<dbReference type="GO" id="GO:0015095">
    <property type="term" value="F:magnesium ion transmembrane transporter activity"/>
    <property type="evidence" value="ECO:0007669"/>
    <property type="project" value="TreeGrafter"/>
</dbReference>
<feature type="region of interest" description="Disordered" evidence="1">
    <location>
        <begin position="138"/>
        <end position="163"/>
    </location>
</feature>
<dbReference type="Gene3D" id="3.30.460.20">
    <property type="entry name" value="CorA soluble domain-like"/>
    <property type="match status" value="1"/>
</dbReference>
<feature type="compositionally biased region" description="Polar residues" evidence="1">
    <location>
        <begin position="58"/>
        <end position="81"/>
    </location>
</feature>
<dbReference type="PANTHER" id="PTHR21535">
    <property type="entry name" value="MAGNESIUM AND COBALT TRANSPORT PROTEIN/MITOCHONDRIAL IMPORT INNER MEMBRANE TRANSLOCASE SUBUNIT TIM8"/>
    <property type="match status" value="1"/>
</dbReference>
<dbReference type="GO" id="GO:0010961">
    <property type="term" value="P:intracellular magnesium ion homeostasis"/>
    <property type="evidence" value="ECO:0007669"/>
    <property type="project" value="TreeGrafter"/>
</dbReference>